<dbReference type="InterPro" id="IPR052766">
    <property type="entry name" value="S41A_metabolite_peptidase"/>
</dbReference>
<dbReference type="InterPro" id="IPR029045">
    <property type="entry name" value="ClpP/crotonase-like_dom_sf"/>
</dbReference>
<reference evidence="6" key="1">
    <citation type="journal article" date="2017" name="Genome Biol.">
        <title>Comparative genomics reveals high biological diversity and specific adaptations in the industrially and medically important fungal genus Aspergillus.</title>
        <authorList>
            <person name="de Vries R.P."/>
            <person name="Riley R."/>
            <person name="Wiebenga A."/>
            <person name="Aguilar-Osorio G."/>
            <person name="Amillis S."/>
            <person name="Uchima C.A."/>
            <person name="Anderluh G."/>
            <person name="Asadollahi M."/>
            <person name="Askin M."/>
            <person name="Barry K."/>
            <person name="Battaglia E."/>
            <person name="Bayram O."/>
            <person name="Benocci T."/>
            <person name="Braus-Stromeyer S.A."/>
            <person name="Caldana C."/>
            <person name="Canovas D."/>
            <person name="Cerqueira G.C."/>
            <person name="Chen F."/>
            <person name="Chen W."/>
            <person name="Choi C."/>
            <person name="Clum A."/>
            <person name="Dos Santos R.A."/>
            <person name="Damasio A.R."/>
            <person name="Diallinas G."/>
            <person name="Emri T."/>
            <person name="Fekete E."/>
            <person name="Flipphi M."/>
            <person name="Freyberg S."/>
            <person name="Gallo A."/>
            <person name="Gournas C."/>
            <person name="Habgood R."/>
            <person name="Hainaut M."/>
            <person name="Harispe M.L."/>
            <person name="Henrissat B."/>
            <person name="Hilden K.S."/>
            <person name="Hope R."/>
            <person name="Hossain A."/>
            <person name="Karabika E."/>
            <person name="Karaffa L."/>
            <person name="Karanyi Z."/>
            <person name="Krasevec N."/>
            <person name="Kuo A."/>
            <person name="Kusch H."/>
            <person name="LaButti K."/>
            <person name="Lagendijk E.L."/>
            <person name="Lapidus A."/>
            <person name="Levasseur A."/>
            <person name="Lindquist E."/>
            <person name="Lipzen A."/>
            <person name="Logrieco A.F."/>
            <person name="MacCabe A."/>
            <person name="Maekelae M.R."/>
            <person name="Malavazi I."/>
            <person name="Melin P."/>
            <person name="Meyer V."/>
            <person name="Mielnichuk N."/>
            <person name="Miskei M."/>
            <person name="Molnar A.P."/>
            <person name="Mule G."/>
            <person name="Ngan C.Y."/>
            <person name="Orejas M."/>
            <person name="Orosz E."/>
            <person name="Ouedraogo J.P."/>
            <person name="Overkamp K.M."/>
            <person name="Park H.-S."/>
            <person name="Perrone G."/>
            <person name="Piumi F."/>
            <person name="Punt P.J."/>
            <person name="Ram A.F."/>
            <person name="Ramon A."/>
            <person name="Rauscher S."/>
            <person name="Record E."/>
            <person name="Riano-Pachon D.M."/>
            <person name="Robert V."/>
            <person name="Roehrig J."/>
            <person name="Ruller R."/>
            <person name="Salamov A."/>
            <person name="Salih N.S."/>
            <person name="Samson R.A."/>
            <person name="Sandor E."/>
            <person name="Sanguinetti M."/>
            <person name="Schuetze T."/>
            <person name="Sepcic K."/>
            <person name="Shelest E."/>
            <person name="Sherlock G."/>
            <person name="Sophianopoulou V."/>
            <person name="Squina F.M."/>
            <person name="Sun H."/>
            <person name="Susca A."/>
            <person name="Todd R.B."/>
            <person name="Tsang A."/>
            <person name="Unkles S.E."/>
            <person name="van de Wiele N."/>
            <person name="van Rossen-Uffink D."/>
            <person name="Oliveira J.V."/>
            <person name="Vesth T.C."/>
            <person name="Visser J."/>
            <person name="Yu J.-H."/>
            <person name="Zhou M."/>
            <person name="Andersen M.R."/>
            <person name="Archer D.B."/>
            <person name="Baker S.E."/>
            <person name="Benoit I."/>
            <person name="Brakhage A.A."/>
            <person name="Braus G.H."/>
            <person name="Fischer R."/>
            <person name="Frisvad J.C."/>
            <person name="Goldman G.H."/>
            <person name="Houbraken J."/>
            <person name="Oakley B."/>
            <person name="Pocsi I."/>
            <person name="Scazzocchio C."/>
            <person name="Seiboth B."/>
            <person name="vanKuyk P.A."/>
            <person name="Wortman J."/>
            <person name="Dyer P.S."/>
            <person name="Grigoriev I.V."/>
        </authorList>
    </citation>
    <scope>NUCLEOTIDE SEQUENCE [LARGE SCALE GENOMIC DNA]</scope>
    <source>
        <strain evidence="6">CBS 583.65</strain>
    </source>
</reference>
<evidence type="ECO:0000313" key="5">
    <source>
        <dbReference type="EMBL" id="OJI98794.1"/>
    </source>
</evidence>
<feature type="compositionally biased region" description="Polar residues" evidence="1">
    <location>
        <begin position="712"/>
        <end position="722"/>
    </location>
</feature>
<feature type="domain" description="Tail specific protease" evidence="3">
    <location>
        <begin position="375"/>
        <end position="575"/>
    </location>
</feature>
<dbReference type="Proteomes" id="UP000184073">
    <property type="component" value="Unassembled WGS sequence"/>
</dbReference>
<accession>A0A1L9PBF5</accession>
<dbReference type="RefSeq" id="XP_040664557.1">
    <property type="nucleotide sequence ID" value="XM_040808143.1"/>
</dbReference>
<dbReference type="Pfam" id="PF03572">
    <property type="entry name" value="Peptidase_S41"/>
    <property type="match status" value="1"/>
</dbReference>
<evidence type="ECO:0000259" key="3">
    <source>
        <dbReference type="Pfam" id="PF03572"/>
    </source>
</evidence>
<dbReference type="Gene3D" id="3.90.226.10">
    <property type="entry name" value="2-enoyl-CoA Hydratase, Chain A, domain 1"/>
    <property type="match status" value="1"/>
</dbReference>
<dbReference type="Pfam" id="PF23658">
    <property type="entry name" value="PDZ_CPAF_rel"/>
    <property type="match status" value="1"/>
</dbReference>
<feature type="compositionally biased region" description="Low complexity" evidence="1">
    <location>
        <begin position="332"/>
        <end position="342"/>
    </location>
</feature>
<evidence type="ECO:0000256" key="1">
    <source>
        <dbReference type="SAM" id="MobiDB-lite"/>
    </source>
</evidence>
<dbReference type="PANTHER" id="PTHR37049:SF5">
    <property type="entry name" value="TAIL SPECIFIC PROTEASE DOMAIN-CONTAINING PROTEIN"/>
    <property type="match status" value="1"/>
</dbReference>
<feature type="domain" description="CPAF-like PDZ" evidence="4">
    <location>
        <begin position="157"/>
        <end position="266"/>
    </location>
</feature>
<evidence type="ECO:0000259" key="4">
    <source>
        <dbReference type="Pfam" id="PF23658"/>
    </source>
</evidence>
<dbReference type="OrthoDB" id="27214at2759"/>
<gene>
    <name evidence="5" type="ORF">ASPVEDRAFT_147979</name>
</gene>
<feature type="chain" id="PRO_5013132299" evidence="2">
    <location>
        <begin position="18"/>
        <end position="974"/>
    </location>
</feature>
<sequence>MKVSTAVPLLFLTQALAASSQQPSGPSTTTASVPNPTACGEIVNGGPETLQILNATQAYDCLRSVPFNPAVARQLLQYMNDTIQFQSTLAYLAEPPRGYQQPAVDLLAGLDQIQRGINDGMFTNEHDFENALYRLLTAAHDDHLTATGGILSTFVYGAPWDIVSVSVDGIEPPKVYIADDLLANESHALAWQPSAISVINGQDVVDYLAEFAAQNSIGKLEPHADWNMLMRSGALETQGLLEVFFGGATVYPGDTITLTFENGTVVGPEPWQAIYLSPGDTGPLQTGGDFYNFFVLGLYPASYVSEEDSTGRLEGKATSTTPIRTPLPTPSPSTSVSTTAPSFDAAYPTPEPIFPGREPDDTTLPRVFFLHDSSVAVLSITDFAAYDDSTQEFLRTVKAFLRRSKEAGLKKVVIDVQQNRGGQVFLAIETFKLFFPTIEPFAGSRRRAHRMADVLGDSFTSFWDDLPPNRTQERRFLSTNEWVIQNRLDRETGDEFVSWEDYSRSTAAYGGDNFTRVEQYDQTDSAFIHEASGIDIESLDAFDSPPYAAKDIIILSDGLCSSTCAIFMELMHHEAHVRTIAVGGRPDYTPMQAPAGTRGAASYNVRQMDLDIYNALLINNETSPFLPDRTLDFYLYSASVNLRDQIRRDDPSNTPLQFKYEAADCRIFFTPKTWYNYTNLWNYAAEAAWHNPELCIAKATSNHTRPPPTPYQVETTRPSSPTQQSNQEQDSDQDDYYTNDPANDILAFPGPIRGVDGRRCSEYRKCDAGFVCKMGPVCDKKGRVKYQRQCVARCSSIGGQEKHSSCHRGSCKFDKSSFRQAPRVNRNWGSKTGYCVPPWPLCRPQDEADDKDLDGSSVPNIVTDLTGVVDDDDDDDYEYESGTCMANLPEKYFFDCFFYYGRVQKCYSWGEDKIRYCTNEQLDELEGEWPNFEYDITSDGIRSSWEESPSNLGGYINRHKDDESQWLEAWGYLF</sequence>
<dbReference type="AlphaFoldDB" id="A0A1L9PBF5"/>
<proteinExistence type="predicted"/>
<keyword evidence="2" id="KW-0732">Signal</keyword>
<evidence type="ECO:0000256" key="2">
    <source>
        <dbReference type="SAM" id="SignalP"/>
    </source>
</evidence>
<evidence type="ECO:0000313" key="6">
    <source>
        <dbReference type="Proteomes" id="UP000184073"/>
    </source>
</evidence>
<dbReference type="SUPFAM" id="SSF52096">
    <property type="entry name" value="ClpP/crotonase"/>
    <property type="match status" value="1"/>
</dbReference>
<feature type="region of interest" description="Disordered" evidence="1">
    <location>
        <begin position="699"/>
        <end position="744"/>
    </location>
</feature>
<organism evidence="5 6">
    <name type="scientific">Aspergillus versicolor CBS 583.65</name>
    <dbReference type="NCBI Taxonomy" id="1036611"/>
    <lineage>
        <taxon>Eukaryota</taxon>
        <taxon>Fungi</taxon>
        <taxon>Dikarya</taxon>
        <taxon>Ascomycota</taxon>
        <taxon>Pezizomycotina</taxon>
        <taxon>Eurotiomycetes</taxon>
        <taxon>Eurotiomycetidae</taxon>
        <taxon>Eurotiales</taxon>
        <taxon>Aspergillaceae</taxon>
        <taxon>Aspergillus</taxon>
        <taxon>Aspergillus subgen. Nidulantes</taxon>
    </lineage>
</organism>
<dbReference type="GO" id="GO:0008236">
    <property type="term" value="F:serine-type peptidase activity"/>
    <property type="evidence" value="ECO:0007669"/>
    <property type="project" value="InterPro"/>
</dbReference>
<feature type="region of interest" description="Disordered" evidence="1">
    <location>
        <begin position="309"/>
        <end position="345"/>
    </location>
</feature>
<feature type="signal peptide" evidence="2">
    <location>
        <begin position="1"/>
        <end position="17"/>
    </location>
</feature>
<dbReference type="STRING" id="1036611.A0A1L9PBF5"/>
<dbReference type="PANTHER" id="PTHR37049">
    <property type="entry name" value="PEPTIDASE S41 FAMILY PROTEIN"/>
    <property type="match status" value="1"/>
</dbReference>
<protein>
    <submittedName>
        <fullName evidence="5">Uncharacterized protein</fullName>
    </submittedName>
</protein>
<dbReference type="InterPro" id="IPR005151">
    <property type="entry name" value="Tail-specific_protease"/>
</dbReference>
<keyword evidence="6" id="KW-1185">Reference proteome</keyword>
<name>A0A1L9PBF5_ASPVE</name>
<dbReference type="GeneID" id="63723654"/>
<dbReference type="GO" id="GO:0006508">
    <property type="term" value="P:proteolysis"/>
    <property type="evidence" value="ECO:0007669"/>
    <property type="project" value="InterPro"/>
</dbReference>
<dbReference type="VEuPathDB" id="FungiDB:ASPVEDRAFT_147979"/>
<dbReference type="EMBL" id="KV878126">
    <property type="protein sequence ID" value="OJI98794.1"/>
    <property type="molecule type" value="Genomic_DNA"/>
</dbReference>
<dbReference type="InterPro" id="IPR056186">
    <property type="entry name" value="PDZ_CPAF-rel"/>
</dbReference>